<sequence length="176" mass="19028">MNKDFDRWADVAEEEEDQDNEEGKLPLPSGEMHPKAPVAVTSMGLNSASIPSNSTLTPTSMESNVNVIHVPTSSEFTVPVVASSSVDEIGLQGNVVIQASPCSGHGTVFTCSQQVEIHYEDVTAVDKSLLMRKGLHLLARDPLDAHQGGGKKQLEDSNAHEARKTRVQTLRQKGQQ</sequence>
<feature type="compositionally biased region" description="Polar residues" evidence="1">
    <location>
        <begin position="167"/>
        <end position="176"/>
    </location>
</feature>
<dbReference type="AlphaFoldDB" id="A0A9Q0QV26"/>
<feature type="compositionally biased region" description="Acidic residues" evidence="1">
    <location>
        <begin position="11"/>
        <end position="20"/>
    </location>
</feature>
<dbReference type="Proteomes" id="UP001141806">
    <property type="component" value="Unassembled WGS sequence"/>
</dbReference>
<feature type="compositionally biased region" description="Basic and acidic residues" evidence="1">
    <location>
        <begin position="152"/>
        <end position="164"/>
    </location>
</feature>
<reference evidence="2" key="1">
    <citation type="journal article" date="2023" name="Plant J.">
        <title>The genome of the king protea, Protea cynaroides.</title>
        <authorList>
            <person name="Chang J."/>
            <person name="Duong T.A."/>
            <person name="Schoeman C."/>
            <person name="Ma X."/>
            <person name="Roodt D."/>
            <person name="Barker N."/>
            <person name="Li Z."/>
            <person name="Van de Peer Y."/>
            <person name="Mizrachi E."/>
        </authorList>
    </citation>
    <scope>NUCLEOTIDE SEQUENCE</scope>
    <source>
        <tissue evidence="2">Young leaves</tissue>
    </source>
</reference>
<feature type="region of interest" description="Disordered" evidence="1">
    <location>
        <begin position="1"/>
        <end position="35"/>
    </location>
</feature>
<dbReference type="EMBL" id="JAMYWD010000004">
    <property type="protein sequence ID" value="KAJ4972885.1"/>
    <property type="molecule type" value="Genomic_DNA"/>
</dbReference>
<protein>
    <submittedName>
        <fullName evidence="2">Uncharacterized protein</fullName>
    </submittedName>
</protein>
<evidence type="ECO:0000313" key="2">
    <source>
        <dbReference type="EMBL" id="KAJ4972885.1"/>
    </source>
</evidence>
<feature type="region of interest" description="Disordered" evidence="1">
    <location>
        <begin position="143"/>
        <end position="176"/>
    </location>
</feature>
<evidence type="ECO:0000313" key="3">
    <source>
        <dbReference type="Proteomes" id="UP001141806"/>
    </source>
</evidence>
<comment type="caution">
    <text evidence="2">The sequence shown here is derived from an EMBL/GenBank/DDBJ whole genome shotgun (WGS) entry which is preliminary data.</text>
</comment>
<name>A0A9Q0QV26_9MAGN</name>
<organism evidence="2 3">
    <name type="scientific">Protea cynaroides</name>
    <dbReference type="NCBI Taxonomy" id="273540"/>
    <lineage>
        <taxon>Eukaryota</taxon>
        <taxon>Viridiplantae</taxon>
        <taxon>Streptophyta</taxon>
        <taxon>Embryophyta</taxon>
        <taxon>Tracheophyta</taxon>
        <taxon>Spermatophyta</taxon>
        <taxon>Magnoliopsida</taxon>
        <taxon>Proteales</taxon>
        <taxon>Proteaceae</taxon>
        <taxon>Protea</taxon>
    </lineage>
</organism>
<evidence type="ECO:0000256" key="1">
    <source>
        <dbReference type="SAM" id="MobiDB-lite"/>
    </source>
</evidence>
<proteinExistence type="predicted"/>
<gene>
    <name evidence="2" type="ORF">NE237_006059</name>
</gene>
<accession>A0A9Q0QV26</accession>
<keyword evidence="3" id="KW-1185">Reference proteome</keyword>
<feature type="compositionally biased region" description="Basic and acidic residues" evidence="1">
    <location>
        <begin position="1"/>
        <end position="10"/>
    </location>
</feature>